<dbReference type="Gene3D" id="3.40.50.12780">
    <property type="entry name" value="N-terminal domain of ligase-like"/>
    <property type="match status" value="1"/>
</dbReference>
<dbReference type="InterPro" id="IPR000873">
    <property type="entry name" value="AMP-dep_synth/lig_dom"/>
</dbReference>
<feature type="domain" description="AMP-dependent synthetase/ligase" evidence="3">
    <location>
        <begin position="19"/>
        <end position="389"/>
    </location>
</feature>
<dbReference type="SUPFAM" id="SSF56801">
    <property type="entry name" value="Acetyl-CoA synthetase-like"/>
    <property type="match status" value="1"/>
</dbReference>
<dbReference type="EMBL" id="CAFBOS010000050">
    <property type="protein sequence ID" value="CAB4991567.1"/>
    <property type="molecule type" value="Genomic_DNA"/>
</dbReference>
<dbReference type="InterPro" id="IPR042099">
    <property type="entry name" value="ANL_N_sf"/>
</dbReference>
<gene>
    <name evidence="5" type="ORF">UFOPK2754_02000</name>
    <name evidence="6" type="ORF">UFOPK3139_00855</name>
    <name evidence="7" type="ORF">UFOPK3543_01459</name>
    <name evidence="8" type="ORF">UFOPK3967_01035</name>
</gene>
<reference evidence="6" key="1">
    <citation type="submission" date="2020-05" db="EMBL/GenBank/DDBJ databases">
        <authorList>
            <person name="Chiriac C."/>
            <person name="Salcher M."/>
            <person name="Ghai R."/>
            <person name="Kavagutti S V."/>
        </authorList>
    </citation>
    <scope>NUCLEOTIDE SEQUENCE</scope>
</reference>
<dbReference type="PANTHER" id="PTHR24096">
    <property type="entry name" value="LONG-CHAIN-FATTY-ACID--COA LIGASE"/>
    <property type="match status" value="1"/>
</dbReference>
<dbReference type="InterPro" id="IPR045851">
    <property type="entry name" value="AMP-bd_C_sf"/>
</dbReference>
<dbReference type="FunFam" id="3.30.300.30:FF:000008">
    <property type="entry name" value="2,3-dihydroxybenzoate-AMP ligase"/>
    <property type="match status" value="1"/>
</dbReference>
<evidence type="ECO:0000313" key="8">
    <source>
        <dbReference type="EMBL" id="CAB4991567.1"/>
    </source>
</evidence>
<evidence type="ECO:0000256" key="2">
    <source>
        <dbReference type="ARBA" id="ARBA00022598"/>
    </source>
</evidence>
<dbReference type="AlphaFoldDB" id="A0A6J6ZR69"/>
<protein>
    <submittedName>
        <fullName evidence="6">Unannotated protein</fullName>
    </submittedName>
</protein>
<dbReference type="EMBL" id="CAFABA010000025">
    <property type="protein sequence ID" value="CAB4823503.1"/>
    <property type="molecule type" value="Genomic_DNA"/>
</dbReference>
<sequence>MSTDTAPWHTIPQLITDGCERFADLDAMVDGDERWNFREYGERARAAGRAFMASAMEQGDVYAIWAPNVCEWAVAALGGYLSASVLVPINTRFKGREAAFVLRRSQAQILFTVTDFLDADYVEMLRSANEELPDLREIVVLRGPVPDGCISFADFVARGVAVADEALTARSAAVKPDDVCHILFTSGTTGAPKGAMLVHDTVCRVYDVWATLIGLRAGDRYLIVNPFFHSFGLHCGILVSLMKGACAIPQAVFDVPQMMARVQAERVSMIPGAPSIYQTILNHPDLESFDLSSLRLAVTGAAAVPVELVRQMREKLGFEVVVTGYGLTETTGTATMCRADDDPETIANTSGRAVPDVEVRIVDTDGNEMPRGEPGEIVVRGYVLMKGYLDDPEQTAEVIDADGWLHTGDIGDMDDRGYIRITDRVKDMFIVGGFNAYPAEIENSMLRHPEIGQVAVVGVPDARLGEVGMAFVIPKSGTTPDPKAIIAWCREEMANYKAPRFVEIVDALPLNATGKVLKFELRDRAALLHPLA</sequence>
<dbReference type="Gene3D" id="3.30.300.30">
    <property type="match status" value="1"/>
</dbReference>
<evidence type="ECO:0000313" key="6">
    <source>
        <dbReference type="EMBL" id="CAB4823503.1"/>
    </source>
</evidence>
<comment type="similarity">
    <text evidence="1">Belongs to the ATP-dependent AMP-binding enzyme family.</text>
</comment>
<evidence type="ECO:0000313" key="5">
    <source>
        <dbReference type="EMBL" id="CAB4754414.1"/>
    </source>
</evidence>
<dbReference type="InterPro" id="IPR020845">
    <property type="entry name" value="AMP-binding_CS"/>
</dbReference>
<organism evidence="6">
    <name type="scientific">freshwater metagenome</name>
    <dbReference type="NCBI Taxonomy" id="449393"/>
    <lineage>
        <taxon>unclassified sequences</taxon>
        <taxon>metagenomes</taxon>
        <taxon>ecological metagenomes</taxon>
    </lineage>
</organism>
<evidence type="ECO:0000256" key="1">
    <source>
        <dbReference type="ARBA" id="ARBA00006432"/>
    </source>
</evidence>
<feature type="domain" description="AMP-binding enzyme C-terminal" evidence="4">
    <location>
        <begin position="440"/>
        <end position="515"/>
    </location>
</feature>
<dbReference type="EMBL" id="CAFBMH010000049">
    <property type="protein sequence ID" value="CAB4910385.1"/>
    <property type="molecule type" value="Genomic_DNA"/>
</dbReference>
<dbReference type="Pfam" id="PF13193">
    <property type="entry name" value="AMP-binding_C"/>
    <property type="match status" value="1"/>
</dbReference>
<dbReference type="InterPro" id="IPR025110">
    <property type="entry name" value="AMP-bd_C"/>
</dbReference>
<dbReference type="Pfam" id="PF00501">
    <property type="entry name" value="AMP-binding"/>
    <property type="match status" value="1"/>
</dbReference>
<dbReference type="NCBIfam" id="NF005801">
    <property type="entry name" value="PRK07656.1"/>
    <property type="match status" value="1"/>
</dbReference>
<keyword evidence="2" id="KW-0436">Ligase</keyword>
<name>A0A6J6ZR69_9ZZZZ</name>
<dbReference type="EMBL" id="CAEZYR010000076">
    <property type="protein sequence ID" value="CAB4754414.1"/>
    <property type="molecule type" value="Genomic_DNA"/>
</dbReference>
<proteinExistence type="inferred from homology"/>
<evidence type="ECO:0000259" key="4">
    <source>
        <dbReference type="Pfam" id="PF13193"/>
    </source>
</evidence>
<evidence type="ECO:0000259" key="3">
    <source>
        <dbReference type="Pfam" id="PF00501"/>
    </source>
</evidence>
<accession>A0A6J6ZR69</accession>
<evidence type="ECO:0000313" key="7">
    <source>
        <dbReference type="EMBL" id="CAB4910385.1"/>
    </source>
</evidence>
<dbReference type="GO" id="GO:0016405">
    <property type="term" value="F:CoA-ligase activity"/>
    <property type="evidence" value="ECO:0007669"/>
    <property type="project" value="TreeGrafter"/>
</dbReference>
<dbReference type="PANTHER" id="PTHR24096:SF267">
    <property type="entry name" value="MALONATE--COA LIGASE ACSF3, MITOCHONDRIAL"/>
    <property type="match status" value="1"/>
</dbReference>
<dbReference type="PROSITE" id="PS00455">
    <property type="entry name" value="AMP_BINDING"/>
    <property type="match status" value="1"/>
</dbReference>